<dbReference type="AlphaFoldDB" id="A0A6A6TRC8"/>
<protein>
    <recommendedName>
        <fullName evidence="4">F-box domain-containing protein</fullName>
    </recommendedName>
</protein>
<evidence type="ECO:0000313" key="3">
    <source>
        <dbReference type="Proteomes" id="UP000799324"/>
    </source>
</evidence>
<name>A0A6A6TRC8_9PLEO</name>
<dbReference type="Proteomes" id="UP000799324">
    <property type="component" value="Unassembled WGS sequence"/>
</dbReference>
<organism evidence="2 3">
    <name type="scientific">Lophiostoma macrostomum CBS 122681</name>
    <dbReference type="NCBI Taxonomy" id="1314788"/>
    <lineage>
        <taxon>Eukaryota</taxon>
        <taxon>Fungi</taxon>
        <taxon>Dikarya</taxon>
        <taxon>Ascomycota</taxon>
        <taxon>Pezizomycotina</taxon>
        <taxon>Dothideomycetes</taxon>
        <taxon>Pleosporomycetidae</taxon>
        <taxon>Pleosporales</taxon>
        <taxon>Lophiostomataceae</taxon>
        <taxon>Lophiostoma</taxon>
    </lineage>
</organism>
<accession>A0A6A6TRC8</accession>
<keyword evidence="3" id="KW-1185">Reference proteome</keyword>
<dbReference type="SUPFAM" id="SSF81383">
    <property type="entry name" value="F-box domain"/>
    <property type="match status" value="1"/>
</dbReference>
<gene>
    <name evidence="2" type="ORF">K491DRAFT_749564</name>
</gene>
<reference evidence="2" key="1">
    <citation type="journal article" date="2020" name="Stud. Mycol.">
        <title>101 Dothideomycetes genomes: a test case for predicting lifestyles and emergence of pathogens.</title>
        <authorList>
            <person name="Haridas S."/>
            <person name="Albert R."/>
            <person name="Binder M."/>
            <person name="Bloem J."/>
            <person name="Labutti K."/>
            <person name="Salamov A."/>
            <person name="Andreopoulos B."/>
            <person name="Baker S."/>
            <person name="Barry K."/>
            <person name="Bills G."/>
            <person name="Bluhm B."/>
            <person name="Cannon C."/>
            <person name="Castanera R."/>
            <person name="Culley D."/>
            <person name="Daum C."/>
            <person name="Ezra D."/>
            <person name="Gonzalez J."/>
            <person name="Henrissat B."/>
            <person name="Kuo A."/>
            <person name="Liang C."/>
            <person name="Lipzen A."/>
            <person name="Lutzoni F."/>
            <person name="Magnuson J."/>
            <person name="Mondo S."/>
            <person name="Nolan M."/>
            <person name="Ohm R."/>
            <person name="Pangilinan J."/>
            <person name="Park H.-J."/>
            <person name="Ramirez L."/>
            <person name="Alfaro M."/>
            <person name="Sun H."/>
            <person name="Tritt A."/>
            <person name="Yoshinaga Y."/>
            <person name="Zwiers L.-H."/>
            <person name="Turgeon B."/>
            <person name="Goodwin S."/>
            <person name="Spatafora J."/>
            <person name="Crous P."/>
            <person name="Grigoriev I."/>
        </authorList>
    </citation>
    <scope>NUCLEOTIDE SEQUENCE</scope>
    <source>
        <strain evidence="2">CBS 122681</strain>
    </source>
</reference>
<dbReference type="InterPro" id="IPR036047">
    <property type="entry name" value="F-box-like_dom_sf"/>
</dbReference>
<evidence type="ECO:0008006" key="4">
    <source>
        <dbReference type="Google" id="ProtNLM"/>
    </source>
</evidence>
<sequence>MSVSVAGRERHAPLHIVELLELILSHLTLGDALYNAQRVSRFWASCIQTSPLLSQKFFLRRNPVVSGTDPLCISFERPSATELDVENASPRLRATMERIRTADKQKGGKGGGNREEEEEPPLRTLSRALCTQTIPPHEYLIALEAFHRALLSQRNAHDDPAPRKLNMQKPKSTHIPLNPNPQWPDFCNQLDTSTLHPLLLTTFSDVEHCMAAYEDHLVVIVGRHGMEEGEGGLASGRDSKAELEKLLRAVGALLNSDINTCRGEKNSEVVQTWRISILTNPAVRKISVTAYAEQIWFRCSYVSDTVTGVTFEKLFSLIAKVAGEVFTWLDPYGDGGRCRGRGCHGRRMPVLSKRSREVLGLIREIKGVLGQDEGEGLGR</sequence>
<evidence type="ECO:0000313" key="2">
    <source>
        <dbReference type="EMBL" id="KAF2661184.1"/>
    </source>
</evidence>
<dbReference type="EMBL" id="MU004295">
    <property type="protein sequence ID" value="KAF2661184.1"/>
    <property type="molecule type" value="Genomic_DNA"/>
</dbReference>
<feature type="region of interest" description="Disordered" evidence="1">
    <location>
        <begin position="98"/>
        <end position="123"/>
    </location>
</feature>
<proteinExistence type="predicted"/>
<evidence type="ECO:0000256" key="1">
    <source>
        <dbReference type="SAM" id="MobiDB-lite"/>
    </source>
</evidence>